<dbReference type="EMBL" id="RAPE01000003">
    <property type="protein sequence ID" value="RKF14075.1"/>
    <property type="molecule type" value="Genomic_DNA"/>
</dbReference>
<dbReference type="Pfam" id="PF01590">
    <property type="entry name" value="GAF"/>
    <property type="match status" value="1"/>
</dbReference>
<dbReference type="InterPro" id="IPR036890">
    <property type="entry name" value="HATPase_C_sf"/>
</dbReference>
<dbReference type="Proteomes" id="UP000281128">
    <property type="component" value="Unassembled WGS sequence"/>
</dbReference>
<dbReference type="SUPFAM" id="SSF55781">
    <property type="entry name" value="GAF domain-like"/>
    <property type="match status" value="1"/>
</dbReference>
<dbReference type="InterPro" id="IPR005467">
    <property type="entry name" value="His_kinase_dom"/>
</dbReference>
<dbReference type="PANTHER" id="PTHR43102">
    <property type="entry name" value="SLR1143 PROTEIN"/>
    <property type="match status" value="1"/>
</dbReference>
<feature type="domain" description="Histidine kinase" evidence="1">
    <location>
        <begin position="187"/>
        <end position="379"/>
    </location>
</feature>
<dbReference type="OrthoDB" id="9816309at2"/>
<gene>
    <name evidence="2" type="ORF">D6850_12965</name>
</gene>
<keyword evidence="3" id="KW-1185">Reference proteome</keyword>
<evidence type="ECO:0000259" key="1">
    <source>
        <dbReference type="PROSITE" id="PS50109"/>
    </source>
</evidence>
<protein>
    <submittedName>
        <fullName evidence="2">GAF domain-containing protein</fullName>
    </submittedName>
</protein>
<dbReference type="SMART" id="SM00065">
    <property type="entry name" value="GAF"/>
    <property type="match status" value="1"/>
</dbReference>
<dbReference type="PANTHER" id="PTHR43102:SF2">
    <property type="entry name" value="GAF DOMAIN-CONTAINING PROTEIN"/>
    <property type="match status" value="1"/>
</dbReference>
<evidence type="ECO:0000313" key="3">
    <source>
        <dbReference type="Proteomes" id="UP000281128"/>
    </source>
</evidence>
<sequence>MRIDAKAAVIREGRQVEALKHPMQQERLRALRSYDILDTARESDFDDIATLASQICGTPISVVNLIDADRQWFKAETGLGVRETPLDTSICSHVILEDAFVEIPDTLADPRMVDNPLCTGEPGLRFYAGAQLISEDGLPLGTLCVLDYQPRSLTPLQRETLRVLARQVVAQLEMRKALKANTLLRQEVDHRVTNSLQSLGSLVGIQKRRAKSEETQSALASVASRIEAVAQLHALLYRTDSGPVINVRQYVPALTDHLSAVAPQNVTVSADVGDFSVLSTEAVALGTLINEFVSNAFKHAFPDDRPGEVNIRIVAGSAPNSLRVTCSDNGVGLPEQAEPDTGGLGLLIAQVLSAELDTTLEVDSTDDGLSLSIEFVTDHPQSRA</sequence>
<dbReference type="InterPro" id="IPR029016">
    <property type="entry name" value="GAF-like_dom_sf"/>
</dbReference>
<dbReference type="Gene3D" id="3.30.450.40">
    <property type="match status" value="1"/>
</dbReference>
<comment type="caution">
    <text evidence="2">The sequence shown here is derived from an EMBL/GenBank/DDBJ whole genome shotgun (WGS) entry which is preliminary data.</text>
</comment>
<dbReference type="InterPro" id="IPR003594">
    <property type="entry name" value="HATPase_dom"/>
</dbReference>
<dbReference type="SMART" id="SM00387">
    <property type="entry name" value="HATPase_c"/>
    <property type="match status" value="1"/>
</dbReference>
<dbReference type="PROSITE" id="PS50109">
    <property type="entry name" value="HIS_KIN"/>
    <property type="match status" value="1"/>
</dbReference>
<dbReference type="Pfam" id="PF02518">
    <property type="entry name" value="HATPase_c"/>
    <property type="match status" value="1"/>
</dbReference>
<dbReference type="SUPFAM" id="SSF55874">
    <property type="entry name" value="ATPase domain of HSP90 chaperone/DNA topoisomerase II/histidine kinase"/>
    <property type="match status" value="1"/>
</dbReference>
<accession>A0A3A8B2Q9</accession>
<dbReference type="InterPro" id="IPR011495">
    <property type="entry name" value="Sig_transdc_His_kin_sub2_dim/P"/>
</dbReference>
<dbReference type="RefSeq" id="WP_121167564.1">
    <property type="nucleotide sequence ID" value="NZ_RAPE01000003.1"/>
</dbReference>
<evidence type="ECO:0000313" key="2">
    <source>
        <dbReference type="EMBL" id="RKF14075.1"/>
    </source>
</evidence>
<dbReference type="Pfam" id="PF07568">
    <property type="entry name" value="HisKA_2"/>
    <property type="match status" value="1"/>
</dbReference>
<dbReference type="AlphaFoldDB" id="A0A3A8B2Q9"/>
<reference evidence="2 3" key="1">
    <citation type="submission" date="2018-09" db="EMBL/GenBank/DDBJ databases">
        <title>Roseovarius spongiae sp. nov., isolated from a marine sponge.</title>
        <authorList>
            <person name="Zhuang L."/>
            <person name="Luo L."/>
        </authorList>
    </citation>
    <scope>NUCLEOTIDE SEQUENCE [LARGE SCALE GENOMIC DNA]</scope>
    <source>
        <strain evidence="2 3">HN-E21</strain>
    </source>
</reference>
<organism evidence="2 3">
    <name type="scientific">Roseovarius spongiae</name>
    <dbReference type="NCBI Taxonomy" id="2320272"/>
    <lineage>
        <taxon>Bacteria</taxon>
        <taxon>Pseudomonadati</taxon>
        <taxon>Pseudomonadota</taxon>
        <taxon>Alphaproteobacteria</taxon>
        <taxon>Rhodobacterales</taxon>
        <taxon>Roseobacteraceae</taxon>
        <taxon>Roseovarius</taxon>
    </lineage>
</organism>
<proteinExistence type="predicted"/>
<dbReference type="Gene3D" id="3.30.565.10">
    <property type="entry name" value="Histidine kinase-like ATPase, C-terminal domain"/>
    <property type="match status" value="1"/>
</dbReference>
<name>A0A3A8B2Q9_9RHOB</name>
<dbReference type="InterPro" id="IPR003018">
    <property type="entry name" value="GAF"/>
</dbReference>